<keyword evidence="4" id="KW-1185">Reference proteome</keyword>
<dbReference type="OrthoDB" id="2535105at2759"/>
<dbReference type="Pfam" id="PF20152">
    <property type="entry name" value="DUF6534"/>
    <property type="match status" value="1"/>
</dbReference>
<feature type="transmembrane region" description="Helical" evidence="1">
    <location>
        <begin position="191"/>
        <end position="214"/>
    </location>
</feature>
<feature type="transmembrane region" description="Helical" evidence="1">
    <location>
        <begin position="157"/>
        <end position="179"/>
    </location>
</feature>
<protein>
    <recommendedName>
        <fullName evidence="2">DUF6534 domain-containing protein</fullName>
    </recommendedName>
</protein>
<feature type="transmembrane region" description="Helical" evidence="1">
    <location>
        <begin position="43"/>
        <end position="64"/>
    </location>
</feature>
<keyword evidence="1" id="KW-1133">Transmembrane helix</keyword>
<evidence type="ECO:0000313" key="4">
    <source>
        <dbReference type="Proteomes" id="UP000076532"/>
    </source>
</evidence>
<organism evidence="3 4">
    <name type="scientific">Athelia psychrophila</name>
    <dbReference type="NCBI Taxonomy" id="1759441"/>
    <lineage>
        <taxon>Eukaryota</taxon>
        <taxon>Fungi</taxon>
        <taxon>Dikarya</taxon>
        <taxon>Basidiomycota</taxon>
        <taxon>Agaricomycotina</taxon>
        <taxon>Agaricomycetes</taxon>
        <taxon>Agaricomycetidae</taxon>
        <taxon>Atheliales</taxon>
        <taxon>Atheliaceae</taxon>
        <taxon>Athelia</taxon>
    </lineage>
</organism>
<keyword evidence="1" id="KW-0812">Transmembrane</keyword>
<feature type="transmembrane region" description="Helical" evidence="1">
    <location>
        <begin position="116"/>
        <end position="137"/>
    </location>
</feature>
<evidence type="ECO:0000259" key="2">
    <source>
        <dbReference type="Pfam" id="PF20152"/>
    </source>
</evidence>
<dbReference type="EMBL" id="KV417564">
    <property type="protein sequence ID" value="KZP19350.1"/>
    <property type="molecule type" value="Genomic_DNA"/>
</dbReference>
<evidence type="ECO:0000256" key="1">
    <source>
        <dbReference type="SAM" id="Phobius"/>
    </source>
</evidence>
<dbReference type="Proteomes" id="UP000076532">
    <property type="component" value="Unassembled WGS sequence"/>
</dbReference>
<feature type="transmembrane region" description="Helical" evidence="1">
    <location>
        <begin position="84"/>
        <end position="104"/>
    </location>
</feature>
<dbReference type="AlphaFoldDB" id="A0A166HXM7"/>
<dbReference type="InterPro" id="IPR045339">
    <property type="entry name" value="DUF6534"/>
</dbReference>
<keyword evidence="1" id="KW-0472">Membrane</keyword>
<reference evidence="3 4" key="1">
    <citation type="journal article" date="2016" name="Mol. Biol. Evol.">
        <title>Comparative Genomics of Early-Diverging Mushroom-Forming Fungi Provides Insights into the Origins of Lignocellulose Decay Capabilities.</title>
        <authorList>
            <person name="Nagy L.G."/>
            <person name="Riley R."/>
            <person name="Tritt A."/>
            <person name="Adam C."/>
            <person name="Daum C."/>
            <person name="Floudas D."/>
            <person name="Sun H."/>
            <person name="Yadav J.S."/>
            <person name="Pangilinan J."/>
            <person name="Larsson K.H."/>
            <person name="Matsuura K."/>
            <person name="Barry K."/>
            <person name="Labutti K."/>
            <person name="Kuo R."/>
            <person name="Ohm R.A."/>
            <person name="Bhattacharya S.S."/>
            <person name="Shirouzu T."/>
            <person name="Yoshinaga Y."/>
            <person name="Martin F.M."/>
            <person name="Grigoriev I.V."/>
            <person name="Hibbett D.S."/>
        </authorList>
    </citation>
    <scope>NUCLEOTIDE SEQUENCE [LARGE SCALE GENOMIC DNA]</scope>
    <source>
        <strain evidence="3 4">CBS 109695</strain>
    </source>
</reference>
<dbReference type="STRING" id="436010.A0A166HXM7"/>
<gene>
    <name evidence="3" type="ORF">FIBSPDRAFT_565524</name>
</gene>
<evidence type="ECO:0000313" key="3">
    <source>
        <dbReference type="EMBL" id="KZP19350.1"/>
    </source>
</evidence>
<dbReference type="PANTHER" id="PTHR40465">
    <property type="entry name" value="CHROMOSOME 1, WHOLE GENOME SHOTGUN SEQUENCE"/>
    <property type="match status" value="1"/>
</dbReference>
<feature type="transmembrane region" description="Helical" evidence="1">
    <location>
        <begin position="6"/>
        <end position="31"/>
    </location>
</feature>
<proteinExistence type="predicted"/>
<dbReference type="PANTHER" id="PTHR40465:SF1">
    <property type="entry name" value="DUF6534 DOMAIN-CONTAINING PROTEIN"/>
    <property type="match status" value="1"/>
</dbReference>
<sequence>MLGSENGATLIAITIAAALLGVNCAQCCFYFSTFPQDRRYLRILVAGVFAFDAIHQILICNWLHTTLIANFGNYAATNDATLSILLSSLFNDLEILMVQCFLLLRVRAMCKHNEVTLWLCGIPLALVVVEFVANLVFFFQARIIQDVSNAATLKNAIIVADVCGAAGDVFIAISLSVLFHRARSGIVKSNTVINTLVLFTLNTGLLTGLCSLLVAPGTFIYTALFFNIGRIHASTMLAVLNARRGLLKALETAEPSLVRLDTYNDHDA</sequence>
<name>A0A166HXM7_9AGAM</name>
<feature type="domain" description="DUF6534" evidence="2">
    <location>
        <begin position="165"/>
        <end position="244"/>
    </location>
</feature>
<feature type="transmembrane region" description="Helical" evidence="1">
    <location>
        <begin position="220"/>
        <end position="240"/>
    </location>
</feature>
<accession>A0A166HXM7</accession>